<comment type="caution">
    <text evidence="2">The sequence shown here is derived from an EMBL/GenBank/DDBJ whole genome shotgun (WGS) entry which is preliminary data.</text>
</comment>
<name>A0AAD7CVI9_MYCRO</name>
<feature type="chain" id="PRO_5042164425" evidence="1">
    <location>
        <begin position="19"/>
        <end position="142"/>
    </location>
</feature>
<sequence length="142" mass="15116">MSLRYPIISLLLLSWTGAQKFDGAVRSKRLDDQSWFDSGCPIEGCYIVDILGFALAPSRVSALSEGADVQRVPGYRTADQGLPALRWQIITPGLAPTGARWESWAHGPGIRLCESSDADDHDVPSGCIHSSAGVLDFGASGG</sequence>
<feature type="signal peptide" evidence="1">
    <location>
        <begin position="1"/>
        <end position="18"/>
    </location>
</feature>
<dbReference type="AlphaFoldDB" id="A0AAD7CVI9"/>
<evidence type="ECO:0000313" key="2">
    <source>
        <dbReference type="EMBL" id="KAJ7666298.1"/>
    </source>
</evidence>
<accession>A0AAD7CVI9</accession>
<proteinExistence type="predicted"/>
<dbReference type="EMBL" id="JARKIE010000211">
    <property type="protein sequence ID" value="KAJ7666298.1"/>
    <property type="molecule type" value="Genomic_DNA"/>
</dbReference>
<gene>
    <name evidence="2" type="ORF">B0H17DRAFT_1143179</name>
</gene>
<reference evidence="2" key="1">
    <citation type="submission" date="2023-03" db="EMBL/GenBank/DDBJ databases">
        <title>Massive genome expansion in bonnet fungi (Mycena s.s.) driven by repeated elements and novel gene families across ecological guilds.</title>
        <authorList>
            <consortium name="Lawrence Berkeley National Laboratory"/>
            <person name="Harder C.B."/>
            <person name="Miyauchi S."/>
            <person name="Viragh M."/>
            <person name="Kuo A."/>
            <person name="Thoen E."/>
            <person name="Andreopoulos B."/>
            <person name="Lu D."/>
            <person name="Skrede I."/>
            <person name="Drula E."/>
            <person name="Henrissat B."/>
            <person name="Morin E."/>
            <person name="Kohler A."/>
            <person name="Barry K."/>
            <person name="LaButti K."/>
            <person name="Morin E."/>
            <person name="Salamov A."/>
            <person name="Lipzen A."/>
            <person name="Mereny Z."/>
            <person name="Hegedus B."/>
            <person name="Baldrian P."/>
            <person name="Stursova M."/>
            <person name="Weitz H."/>
            <person name="Taylor A."/>
            <person name="Grigoriev I.V."/>
            <person name="Nagy L.G."/>
            <person name="Martin F."/>
            <person name="Kauserud H."/>
        </authorList>
    </citation>
    <scope>NUCLEOTIDE SEQUENCE</scope>
    <source>
        <strain evidence="2">CBHHK067</strain>
    </source>
</reference>
<dbReference type="Proteomes" id="UP001221757">
    <property type="component" value="Unassembled WGS sequence"/>
</dbReference>
<organism evidence="2 3">
    <name type="scientific">Mycena rosella</name>
    <name type="common">Pink bonnet</name>
    <name type="synonym">Agaricus rosellus</name>
    <dbReference type="NCBI Taxonomy" id="1033263"/>
    <lineage>
        <taxon>Eukaryota</taxon>
        <taxon>Fungi</taxon>
        <taxon>Dikarya</taxon>
        <taxon>Basidiomycota</taxon>
        <taxon>Agaricomycotina</taxon>
        <taxon>Agaricomycetes</taxon>
        <taxon>Agaricomycetidae</taxon>
        <taxon>Agaricales</taxon>
        <taxon>Marasmiineae</taxon>
        <taxon>Mycenaceae</taxon>
        <taxon>Mycena</taxon>
    </lineage>
</organism>
<protein>
    <submittedName>
        <fullName evidence="2">Uncharacterized protein</fullName>
    </submittedName>
</protein>
<keyword evidence="3" id="KW-1185">Reference proteome</keyword>
<keyword evidence="1" id="KW-0732">Signal</keyword>
<evidence type="ECO:0000313" key="3">
    <source>
        <dbReference type="Proteomes" id="UP001221757"/>
    </source>
</evidence>
<evidence type="ECO:0000256" key="1">
    <source>
        <dbReference type="SAM" id="SignalP"/>
    </source>
</evidence>